<accession>A0A0F9PU91</accession>
<proteinExistence type="predicted"/>
<reference evidence="1" key="1">
    <citation type="journal article" date="2015" name="Nature">
        <title>Complex archaea that bridge the gap between prokaryotes and eukaryotes.</title>
        <authorList>
            <person name="Spang A."/>
            <person name="Saw J.H."/>
            <person name="Jorgensen S.L."/>
            <person name="Zaremba-Niedzwiedzka K."/>
            <person name="Martijn J."/>
            <person name="Lind A.E."/>
            <person name="van Eijk R."/>
            <person name="Schleper C."/>
            <person name="Guy L."/>
            <person name="Ettema T.J."/>
        </authorList>
    </citation>
    <scope>NUCLEOTIDE SEQUENCE</scope>
</reference>
<protein>
    <submittedName>
        <fullName evidence="1">Uncharacterized protein</fullName>
    </submittedName>
</protein>
<sequence length="72" mass="8535">MNLEKLSYDFAKDHFETINSMTKDEILKKVLSRSYAKKAKPLSEKQLKELLTDKAEKFVKFYEFKIKLLGVF</sequence>
<name>A0A0F9PU91_9ZZZZ</name>
<comment type="caution">
    <text evidence="1">The sequence shown here is derived from an EMBL/GenBank/DDBJ whole genome shotgun (WGS) entry which is preliminary data.</text>
</comment>
<dbReference type="EMBL" id="LAZR01002154">
    <property type="protein sequence ID" value="KKN33739.1"/>
    <property type="molecule type" value="Genomic_DNA"/>
</dbReference>
<organism evidence="1">
    <name type="scientific">marine sediment metagenome</name>
    <dbReference type="NCBI Taxonomy" id="412755"/>
    <lineage>
        <taxon>unclassified sequences</taxon>
        <taxon>metagenomes</taxon>
        <taxon>ecological metagenomes</taxon>
    </lineage>
</organism>
<dbReference type="AlphaFoldDB" id="A0A0F9PU91"/>
<evidence type="ECO:0000313" key="1">
    <source>
        <dbReference type="EMBL" id="KKN33739.1"/>
    </source>
</evidence>
<gene>
    <name evidence="1" type="ORF">LCGC14_0800580</name>
</gene>